<evidence type="ECO:0000313" key="2">
    <source>
        <dbReference type="EMBL" id="KRY31222.1"/>
    </source>
</evidence>
<dbReference type="Proteomes" id="UP000054776">
    <property type="component" value="Unassembled WGS sequence"/>
</dbReference>
<sequence length="118" mass="12945">MLTVSSSSIEHEADLKSKHYPVPMLASGFYLNDSEASSVCNGNQCALVFSNQSVQTSSEIDGNQRRDKERELLKIEHPVKRIATADDKYAWHSCSTAGYPKLPSVCVHLAESNGSWGT</sequence>
<evidence type="ECO:0000313" key="3">
    <source>
        <dbReference type="Proteomes" id="UP000054776"/>
    </source>
</evidence>
<proteinExistence type="predicted"/>
<dbReference type="EMBL" id="JYDH01000123">
    <property type="protein sequence ID" value="KRY31222.1"/>
    <property type="molecule type" value="Genomic_DNA"/>
</dbReference>
<accession>A0A0V1B3X3</accession>
<dbReference type="EMBL" id="JYDH01000123">
    <property type="protein sequence ID" value="KRY31203.1"/>
    <property type="molecule type" value="Genomic_DNA"/>
</dbReference>
<organism evidence="1 3">
    <name type="scientific">Trichinella spiralis</name>
    <name type="common">Trichina worm</name>
    <dbReference type="NCBI Taxonomy" id="6334"/>
    <lineage>
        <taxon>Eukaryota</taxon>
        <taxon>Metazoa</taxon>
        <taxon>Ecdysozoa</taxon>
        <taxon>Nematoda</taxon>
        <taxon>Enoplea</taxon>
        <taxon>Dorylaimia</taxon>
        <taxon>Trichinellida</taxon>
        <taxon>Trichinellidae</taxon>
        <taxon>Trichinella</taxon>
    </lineage>
</organism>
<keyword evidence="3" id="KW-1185">Reference proteome</keyword>
<reference evidence="1 3" key="1">
    <citation type="submission" date="2015-01" db="EMBL/GenBank/DDBJ databases">
        <title>Evolution of Trichinella species and genotypes.</title>
        <authorList>
            <person name="Korhonen P.K."/>
            <person name="Edoardo P."/>
            <person name="Giuseppe L.R."/>
            <person name="Gasser R.B."/>
        </authorList>
    </citation>
    <scope>NUCLEOTIDE SEQUENCE [LARGE SCALE GENOMIC DNA]</scope>
    <source>
        <strain evidence="1">ISS3</strain>
    </source>
</reference>
<dbReference type="AlphaFoldDB" id="A0A0V1B3X3"/>
<dbReference type="OrthoDB" id="5941993at2759"/>
<gene>
    <name evidence="1" type="ORF">T01_2008</name>
    <name evidence="2" type="ORF">T01_7711</name>
</gene>
<name>A0A0V1B3X3_TRISP</name>
<protein>
    <submittedName>
        <fullName evidence="1">Uncharacterized protein</fullName>
    </submittedName>
</protein>
<evidence type="ECO:0000313" key="1">
    <source>
        <dbReference type="EMBL" id="KRY31203.1"/>
    </source>
</evidence>
<dbReference type="InParanoid" id="A0A0V1B3X3"/>
<comment type="caution">
    <text evidence="1">The sequence shown here is derived from an EMBL/GenBank/DDBJ whole genome shotgun (WGS) entry which is preliminary data.</text>
</comment>